<evidence type="ECO:0000313" key="1">
    <source>
        <dbReference type="EMBL" id="PYF12622.1"/>
    </source>
</evidence>
<dbReference type="InterPro" id="IPR036388">
    <property type="entry name" value="WH-like_DNA-bd_sf"/>
</dbReference>
<dbReference type="Pfam" id="PF01527">
    <property type="entry name" value="HTH_Tnp_1"/>
    <property type="match status" value="1"/>
</dbReference>
<dbReference type="Gene3D" id="1.10.10.10">
    <property type="entry name" value="Winged helix-like DNA-binding domain superfamily/Winged helix DNA-binding domain"/>
    <property type="match status" value="1"/>
</dbReference>
<dbReference type="InterPro" id="IPR002514">
    <property type="entry name" value="Transposase_8"/>
</dbReference>
<keyword evidence="2" id="KW-1185">Reference proteome</keyword>
<dbReference type="InterPro" id="IPR010921">
    <property type="entry name" value="Trp_repressor/repl_initiator"/>
</dbReference>
<dbReference type="AlphaFoldDB" id="A0A318U215"/>
<dbReference type="Proteomes" id="UP000247727">
    <property type="component" value="Unassembled WGS sequence"/>
</dbReference>
<comment type="caution">
    <text evidence="1">The sequence shown here is derived from an EMBL/GenBank/DDBJ whole genome shotgun (WGS) entry which is preliminary data.</text>
</comment>
<accession>A0A318U215</accession>
<sequence>MAGKRKNYSADFKAKVALEAIRGEATIAELVVKHGVHQTVIHSWKRQALEGMAAIFSGKAGAKAAEKEGEIEKLHAKIGQLVVERDFLVKASGR</sequence>
<dbReference type="SUPFAM" id="SSF48295">
    <property type="entry name" value="TrpR-like"/>
    <property type="match status" value="1"/>
</dbReference>
<dbReference type="EMBL" id="QJTK01000001">
    <property type="protein sequence ID" value="PYF12622.1"/>
    <property type="molecule type" value="Genomic_DNA"/>
</dbReference>
<gene>
    <name evidence="1" type="ORF">C8J30_1012</name>
</gene>
<dbReference type="GO" id="GO:0004803">
    <property type="term" value="F:transposase activity"/>
    <property type="evidence" value="ECO:0007669"/>
    <property type="project" value="InterPro"/>
</dbReference>
<name>A0A318U215_9RHOB</name>
<protein>
    <submittedName>
        <fullName evidence="1">Transposase</fullName>
    </submittedName>
</protein>
<dbReference type="GO" id="GO:0006313">
    <property type="term" value="P:DNA transposition"/>
    <property type="evidence" value="ECO:0007669"/>
    <property type="project" value="InterPro"/>
</dbReference>
<dbReference type="GO" id="GO:0043565">
    <property type="term" value="F:sequence-specific DNA binding"/>
    <property type="evidence" value="ECO:0007669"/>
    <property type="project" value="InterPro"/>
</dbReference>
<reference evidence="1 2" key="1">
    <citation type="submission" date="2018-06" db="EMBL/GenBank/DDBJ databases">
        <title>Genomic Encyclopedia of Type Strains, Phase III (KMG-III): the genomes of soil and plant-associated and newly described type strains.</title>
        <authorList>
            <person name="Whitman W."/>
        </authorList>
    </citation>
    <scope>NUCLEOTIDE SEQUENCE [LARGE SCALE GENOMIC DNA]</scope>
    <source>
        <strain evidence="1 2">JA737</strain>
    </source>
</reference>
<proteinExistence type="predicted"/>
<evidence type="ECO:0000313" key="2">
    <source>
        <dbReference type="Proteomes" id="UP000247727"/>
    </source>
</evidence>
<organism evidence="1 2">
    <name type="scientific">Rhodobacter viridis</name>
    <dbReference type="NCBI Taxonomy" id="1054202"/>
    <lineage>
        <taxon>Bacteria</taxon>
        <taxon>Pseudomonadati</taxon>
        <taxon>Pseudomonadota</taxon>
        <taxon>Alphaproteobacteria</taxon>
        <taxon>Rhodobacterales</taxon>
        <taxon>Rhodobacter group</taxon>
        <taxon>Rhodobacter</taxon>
    </lineage>
</organism>